<evidence type="ECO:0000313" key="7">
    <source>
        <dbReference type="Proteomes" id="UP000588158"/>
    </source>
</evidence>
<dbReference type="InterPro" id="IPR003961">
    <property type="entry name" value="FN3_dom"/>
</dbReference>
<dbReference type="PANTHER" id="PTHR13817:SF177">
    <property type="entry name" value="IG-LIKE AND FIBRONECTIN TYPE-III DOMAIN-CONTAINING PROTEIN 1-RELATED"/>
    <property type="match status" value="1"/>
</dbReference>
<gene>
    <name evidence="6" type="ORF">HNR70_000657</name>
</gene>
<keyword evidence="3" id="KW-0624">Polysaccharide degradation</keyword>
<name>A0A841ACD9_9MICO</name>
<feature type="region of interest" description="Disordered" evidence="4">
    <location>
        <begin position="1879"/>
        <end position="1992"/>
    </location>
</feature>
<dbReference type="Pfam" id="PF00041">
    <property type="entry name" value="fn3"/>
    <property type="match status" value="3"/>
</dbReference>
<dbReference type="SMART" id="SM00060">
    <property type="entry name" value="FN3"/>
    <property type="match status" value="5"/>
</dbReference>
<dbReference type="PANTHER" id="PTHR13817">
    <property type="entry name" value="TITIN"/>
    <property type="match status" value="1"/>
</dbReference>
<keyword evidence="7" id="KW-1185">Reference proteome</keyword>
<dbReference type="RefSeq" id="WP_312857549.1">
    <property type="nucleotide sequence ID" value="NZ_JACHLZ010000001.1"/>
</dbReference>
<dbReference type="CDD" id="cd00063">
    <property type="entry name" value="FN3"/>
    <property type="match status" value="3"/>
</dbReference>
<evidence type="ECO:0000256" key="2">
    <source>
        <dbReference type="ARBA" id="ARBA00023295"/>
    </source>
</evidence>
<feature type="domain" description="Fibronectin type-III" evidence="5">
    <location>
        <begin position="1754"/>
        <end position="1854"/>
    </location>
</feature>
<dbReference type="GO" id="GO:0016798">
    <property type="term" value="F:hydrolase activity, acting on glycosyl bonds"/>
    <property type="evidence" value="ECO:0007669"/>
    <property type="project" value="UniProtKB-KW"/>
</dbReference>
<dbReference type="InterPro" id="IPR013783">
    <property type="entry name" value="Ig-like_fold"/>
</dbReference>
<organism evidence="6 7">
    <name type="scientific">Brachybacterium aquaticum</name>
    <dbReference type="NCBI Taxonomy" id="1432564"/>
    <lineage>
        <taxon>Bacteria</taxon>
        <taxon>Bacillati</taxon>
        <taxon>Actinomycetota</taxon>
        <taxon>Actinomycetes</taxon>
        <taxon>Micrococcales</taxon>
        <taxon>Dermabacteraceae</taxon>
        <taxon>Brachybacterium</taxon>
    </lineage>
</organism>
<feature type="compositionally biased region" description="Pro residues" evidence="4">
    <location>
        <begin position="1946"/>
        <end position="1986"/>
    </location>
</feature>
<feature type="region of interest" description="Disordered" evidence="4">
    <location>
        <begin position="1538"/>
        <end position="1576"/>
    </location>
</feature>
<protein>
    <recommendedName>
        <fullName evidence="5">Fibronectin type-III domain-containing protein</fullName>
    </recommendedName>
</protein>
<evidence type="ECO:0000256" key="3">
    <source>
        <dbReference type="ARBA" id="ARBA00023326"/>
    </source>
</evidence>
<feature type="region of interest" description="Disordered" evidence="4">
    <location>
        <begin position="1732"/>
        <end position="1782"/>
    </location>
</feature>
<dbReference type="EMBL" id="JACHLZ010000001">
    <property type="protein sequence ID" value="MBB5830844.1"/>
    <property type="molecule type" value="Genomic_DNA"/>
</dbReference>
<keyword evidence="2" id="KW-0378">Hydrolase</keyword>
<dbReference type="Proteomes" id="UP000588158">
    <property type="component" value="Unassembled WGS sequence"/>
</dbReference>
<evidence type="ECO:0000256" key="4">
    <source>
        <dbReference type="SAM" id="MobiDB-lite"/>
    </source>
</evidence>
<comment type="caution">
    <text evidence="6">The sequence shown here is derived from an EMBL/GenBank/DDBJ whole genome shotgun (WGS) entry which is preliminary data.</text>
</comment>
<reference evidence="6 7" key="1">
    <citation type="submission" date="2020-08" db="EMBL/GenBank/DDBJ databases">
        <title>Sequencing the genomes of 1000 actinobacteria strains.</title>
        <authorList>
            <person name="Klenk H.-P."/>
        </authorList>
    </citation>
    <scope>NUCLEOTIDE SEQUENCE [LARGE SCALE GENOMIC DNA]</scope>
    <source>
        <strain evidence="6 7">DSM 28796</strain>
    </source>
</reference>
<dbReference type="PROSITE" id="PS50853">
    <property type="entry name" value="FN3"/>
    <property type="match status" value="4"/>
</dbReference>
<dbReference type="SUPFAM" id="SSF49265">
    <property type="entry name" value="Fibronectin type III"/>
    <property type="match status" value="2"/>
</dbReference>
<feature type="domain" description="Fibronectin type-III" evidence="5">
    <location>
        <begin position="1468"/>
        <end position="1558"/>
    </location>
</feature>
<dbReference type="InterPro" id="IPR011041">
    <property type="entry name" value="Quinoprot_gluc/sorb_DH_b-prop"/>
</dbReference>
<evidence type="ECO:0000313" key="6">
    <source>
        <dbReference type="EMBL" id="MBB5830844.1"/>
    </source>
</evidence>
<dbReference type="SUPFAM" id="SSF50952">
    <property type="entry name" value="Soluble quinoprotein glucose dehydrogenase"/>
    <property type="match status" value="1"/>
</dbReference>
<feature type="compositionally biased region" description="Polar residues" evidence="4">
    <location>
        <begin position="1900"/>
        <end position="1915"/>
    </location>
</feature>
<feature type="domain" description="Fibronectin type-III" evidence="5">
    <location>
        <begin position="1559"/>
        <end position="1651"/>
    </location>
</feature>
<dbReference type="InterPro" id="IPR050964">
    <property type="entry name" value="Striated_Muscle_Regulatory"/>
</dbReference>
<sequence>MLSVVALVLTGFAVNYEGLDSSDIDVSNGGVWVSSAEDSMIGRLNVDAGELDARLSSTGQDLDIIQSGYHVFETGPRGMTPINTASITRNGLVELPPDSRVAIGGDRVAIASPDGKVWVLSPEEAAAFSPSAVEPNVETGNGIAPIAVSPTGTVFVLEDSSLHTLRRQVDSRKTTVDRTVEIAGLSTDDEQVQLTAVGDSPVILDRENRMLRLGTDGRDYPLEEYGISTLEGAQVQQSGPSSDRVVLATADTMLLVPLDGGTAQTIAAEGTGTQIAQPAQVQGCAYGAWSGSMKFVRACEGQDPVVGTIPQADPASDLTLRQNRDLVVLNDQEFGLSWEIMDSMEVVDAWKIMQEIQTDDSETEEEETLTTTIENLAVERSEKNRPPVANDDTFGVRPGASVVLPVTRNDVDPDGDVLTVRVQGDQPGIGRVTPIRGGTQLQVEVDEDAATNAAFTYVTDDGRGGTDTATVTLEVRGEIENSAPQAAQGGMTKVLVRSGQEVSFNLLPYWEDPDGDAFYLANATVEPEDLVTFRPDGQVTFNDAGLSPGTKQVTLTFRDEFGETGEGTIEVESVTETDLAPITTADHVSIVAGRNTTLKPLANDLNPNGGSLELISVGAVEGLEVDPILESGTVNVVGAAAGTYYLEYTVGASGSSSTSLGLMRVDVVEPNAQNLEPVAVDDMGNVTTGADTLVDPLENDVDPTGGVLVVNSLVVPANTGLKATVVDHHLVRVEAEPGATVSQEPVPITYEVSNSAGTSTGTIRMMVVSTDTQFATPEAVPDRAVVRAGDMVNIDVTANDISPTGSELHLGQGMNTDRSEALGHAEPNQDYLRFRANDDASGEAVVRYKVVDETGRTGAALAHITIIPRDAANNPPRPENLTGRAVAGTPVRIPVSTTGIDPDGDSVMLTGITSPMPTLGEVVSANGEWIEYLPYEGSVGTDRFRYQMMDRDGAIGTAEVLVGISAPTDRNQAPFAVADTIEVRPDREVQIPVLTNDTDPEGDPLAVVREDVEAMTEIEVVPPAGDAEDGFVTVTTSAEEGTHTVLYAATDGQLKSSASATVKVAENAPPRAPVARDDFVAIEDVLDPEAEYIDVDVLANDTDPDGSTNDLQVTLNGSFDGAQLTGDRVLRITPQEEQQRIRYIIRDQDDLTSAGYVWVPGTAKQAPVWVGETLQVQAGAEVEIDLADSANVRVRPGGQPAKITDTSKVSSTHGDGSDLVRNETTLVYRPAADYSGADTVTVEVTDGEVGDTSAAVATLAIPVEVAAEDTNLPPTLQGALLQVEQGAPQASLDLSVGAEDPEGDELTYALGTFDAPAEIDVSLDDSILLASATTQATKGQIIDVPVTVTDGTNDPVPASVQLTVVGSQRPLLTTVRDDAVINAGESQAIPVLENDSNPFPGGNRELTDASLISGEGSIELQGDNVVVTPAADYKGILTAQYGVLDDTGDPDRKVTGEIRVEVRGYPDPPSAPRIGEIGDGFVELTFNAGNDNGAPITGYTVSAASGGAVSQQCASTSCIITGLTNDTEYTFQVVATNEVGDSEPSAPSAAARPDVRPKRPGAPQAERGDQQLTVAWSAPVNRGSAIQSYLVQMQDTAGQGISTQEVAGGSTQTVFSGLTNGRDYRFRVQASNLADEPSEWSDWSVAEHPAGVPKAPSGTATAERINDPVGGGITVTWPAMTAEEANGEPITQYIVTASSGASQTLDAGTRSTTFRGLDADIEHTFTYTGVNSVGRGTGSSRPSNAVTPWAEPSAPTGVTASMPDEGTGSGPNGRANVSWNAANGNGTSVTKYVVRWNGGSKTVNAPATSVAVDGLRNGTSYRFTVEARNGFEADGGVSRQSDPSNAVTPYTKPANPSIASSNATCADANGCPVTLRASAPGGDGGAGGKTLQVRIDGGSWQDSGTSFSRTLQAKSGATHRIEARVKNGKGLVSGTVTETRRAQTYTPPPPPPPPTTQPPTTQPPTTQPPTTRPPTTQPPTTPPPAPSSNAVFGAQANNDVCQSNYCRVVDIRVSNLEPGMTYDMSVYTNASPAFAGGPWTVNGSTTIKITADGSGNYSTSGAGYRFLYGYPENTFTVSIKGKAAGTHSYP</sequence>
<keyword evidence="2" id="KW-0326">Glycosidase</keyword>
<accession>A0A841ACD9</accession>
<feature type="domain" description="Fibronectin type-III" evidence="5">
    <location>
        <begin position="1655"/>
        <end position="1753"/>
    </location>
</feature>
<evidence type="ECO:0000259" key="5">
    <source>
        <dbReference type="PROSITE" id="PS50853"/>
    </source>
</evidence>
<proteinExistence type="predicted"/>
<dbReference type="GO" id="GO:0000272">
    <property type="term" value="P:polysaccharide catabolic process"/>
    <property type="evidence" value="ECO:0007669"/>
    <property type="project" value="UniProtKB-KW"/>
</dbReference>
<dbReference type="Gene3D" id="2.60.40.10">
    <property type="entry name" value="Immunoglobulins"/>
    <property type="match status" value="4"/>
</dbReference>
<dbReference type="Pfam" id="PF17963">
    <property type="entry name" value="Big_9"/>
    <property type="match status" value="8"/>
</dbReference>
<evidence type="ECO:0000256" key="1">
    <source>
        <dbReference type="ARBA" id="ARBA00022737"/>
    </source>
</evidence>
<dbReference type="InterPro" id="IPR036116">
    <property type="entry name" value="FN3_sf"/>
</dbReference>
<keyword evidence="1" id="KW-0677">Repeat</keyword>
<keyword evidence="3" id="KW-0119">Carbohydrate metabolism</keyword>
<dbReference type="Gene3D" id="2.60.40.3440">
    <property type="match status" value="1"/>
</dbReference>